<dbReference type="AlphaFoldDB" id="A0A7R6STW7"/>
<dbReference type="NCBIfam" id="TIGR02532">
    <property type="entry name" value="IV_pilin_GFxxxE"/>
    <property type="match status" value="1"/>
</dbReference>
<dbReference type="Pfam" id="PF16732">
    <property type="entry name" value="ComP_DUS"/>
    <property type="match status" value="1"/>
</dbReference>
<keyword evidence="1" id="KW-0812">Transmembrane</keyword>
<protein>
    <submittedName>
        <fullName evidence="2">Type IV pilus assembly protein PilE</fullName>
    </submittedName>
</protein>
<dbReference type="InterPro" id="IPR012902">
    <property type="entry name" value="N_methyl_site"/>
</dbReference>
<name>A0A7R6STW7_9GAMM</name>
<evidence type="ECO:0000313" key="3">
    <source>
        <dbReference type="Proteomes" id="UP000595663"/>
    </source>
</evidence>
<organism evidence="2 3">
    <name type="scientific">Amphritea japonica ATCC BAA-1530</name>
    <dbReference type="NCBI Taxonomy" id="1278309"/>
    <lineage>
        <taxon>Bacteria</taxon>
        <taxon>Pseudomonadati</taxon>
        <taxon>Pseudomonadota</taxon>
        <taxon>Gammaproteobacteria</taxon>
        <taxon>Oceanospirillales</taxon>
        <taxon>Oceanospirillaceae</taxon>
        <taxon>Amphritea</taxon>
    </lineage>
</organism>
<evidence type="ECO:0000313" key="2">
    <source>
        <dbReference type="EMBL" id="BBB27730.1"/>
    </source>
</evidence>
<dbReference type="OrthoDB" id="5296638at2"/>
<dbReference type="Proteomes" id="UP000595663">
    <property type="component" value="Chromosome"/>
</dbReference>
<dbReference type="RefSeq" id="WP_019622870.1">
    <property type="nucleotide sequence ID" value="NZ_AP014545.1"/>
</dbReference>
<proteinExistence type="predicted"/>
<dbReference type="GO" id="GO:0043683">
    <property type="term" value="P:type IV pilus assembly"/>
    <property type="evidence" value="ECO:0007669"/>
    <property type="project" value="InterPro"/>
</dbReference>
<reference evidence="2 3" key="1">
    <citation type="journal article" date="2008" name="Int. J. Syst. Evol. Microbiol.">
        <title>Amphritea japonica sp. nov. and Amphritea balenae sp. nov., isolated from the sediment adjacent to sperm whale carcasses off Kagoshima, Japan.</title>
        <authorList>
            <person name="Miyazaki M."/>
            <person name="Nogi Y."/>
            <person name="Fujiwara Y."/>
            <person name="Kawato M."/>
            <person name="Nagahama T."/>
            <person name="Kubokawa K."/>
            <person name="Horikoshi K."/>
        </authorList>
    </citation>
    <scope>NUCLEOTIDE SEQUENCE [LARGE SCALE GENOMIC DNA]</scope>
    <source>
        <strain evidence="2 3">ATCC BAA-1530</strain>
    </source>
</reference>
<dbReference type="KEGG" id="ajp:AMJAP_3145"/>
<accession>A0A7R6STW7</accession>
<feature type="transmembrane region" description="Helical" evidence="1">
    <location>
        <begin position="12"/>
        <end position="32"/>
    </location>
</feature>
<dbReference type="InterPro" id="IPR045584">
    <property type="entry name" value="Pilin-like"/>
</dbReference>
<gene>
    <name evidence="2" type="ORF">AMJAP_3145</name>
</gene>
<dbReference type="InterPro" id="IPR031982">
    <property type="entry name" value="PilE-like"/>
</dbReference>
<sequence>MVYAQKRKSWGFTLIELMIAVAIVGLLAAIAYPSYVQYIQRSWRESARLCLLDMSQQLERRFAADLSYGPVLDANGTDFIFTSACAIDGDMGSRYWFHGAVNNGFILLAAPKGGQSNDACGQLGINQSGIKTALGGTASIGDCW</sequence>
<evidence type="ECO:0000256" key="1">
    <source>
        <dbReference type="SAM" id="Phobius"/>
    </source>
</evidence>
<keyword evidence="3" id="KW-1185">Reference proteome</keyword>
<keyword evidence="1" id="KW-1133">Transmembrane helix</keyword>
<dbReference type="Pfam" id="PF07963">
    <property type="entry name" value="N_methyl"/>
    <property type="match status" value="1"/>
</dbReference>
<dbReference type="Gene3D" id="3.30.700.10">
    <property type="entry name" value="Glycoprotein, Type 4 Pilin"/>
    <property type="match status" value="1"/>
</dbReference>
<dbReference type="EMBL" id="AP014545">
    <property type="protein sequence ID" value="BBB27730.1"/>
    <property type="molecule type" value="Genomic_DNA"/>
</dbReference>
<keyword evidence="1" id="KW-0472">Membrane</keyword>
<dbReference type="SUPFAM" id="SSF54523">
    <property type="entry name" value="Pili subunits"/>
    <property type="match status" value="1"/>
</dbReference>